<accession>A0A2I2L3H4</accession>
<keyword evidence="2" id="KW-1185">Reference proteome</keyword>
<dbReference type="KEGG" id="vg:35381952"/>
<organism evidence="1">
    <name type="scientific">Orpheovirus IHUMI-LCC2</name>
    <dbReference type="NCBI Taxonomy" id="2023057"/>
    <lineage>
        <taxon>Viruses</taxon>
        <taxon>Varidnaviria</taxon>
        <taxon>Bamfordvirae</taxon>
        <taxon>Nucleocytoviricota</taxon>
        <taxon>Megaviricetes</taxon>
        <taxon>Pimascovirales</taxon>
        <taxon>Ocovirineae</taxon>
        <taxon>Orpheoviridae</taxon>
        <taxon>Alphaorpheovirus</taxon>
        <taxon>Alphaorpheovirus massiliense</taxon>
    </lineage>
</organism>
<evidence type="ECO:0000313" key="1">
    <source>
        <dbReference type="EMBL" id="SNW62095.1"/>
    </source>
</evidence>
<protein>
    <submittedName>
        <fullName evidence="1">Uncharacterized protein</fullName>
    </submittedName>
</protein>
<name>A0A2I2L3H4_9VIRU</name>
<gene>
    <name evidence="1" type="ORF">ORPV_191</name>
</gene>
<dbReference type="Proteomes" id="UP000236316">
    <property type="component" value="Segment"/>
</dbReference>
<proteinExistence type="predicted"/>
<reference evidence="1" key="1">
    <citation type="submission" date="2017-08" db="EMBL/GenBank/DDBJ databases">
        <authorList>
            <consortium name="Urmite Genomes"/>
        </authorList>
    </citation>
    <scope>NUCLEOTIDE SEQUENCE [LARGE SCALE GENOMIC DNA]</scope>
    <source>
        <strain evidence="1">IHUMI-LCC2</strain>
    </source>
</reference>
<dbReference type="EMBL" id="LT906555">
    <property type="protein sequence ID" value="SNW62095.1"/>
    <property type="molecule type" value="Genomic_DNA"/>
</dbReference>
<dbReference type="RefSeq" id="YP_009448397.1">
    <property type="nucleotide sequence ID" value="NC_036594.1"/>
</dbReference>
<sequence>MGKERKCGQCNVILRKDNNAGTYCTSCYTYSIQNPGHQYYSRIAELFANPKTFSDEIPFVIQNHNPAGSTLPSRGAFNYHAWYLYTKYGIPQDATISYINKFGVPFNLPYIGFKTR</sequence>
<dbReference type="GeneID" id="35381952"/>
<evidence type="ECO:0000313" key="2">
    <source>
        <dbReference type="Proteomes" id="UP000236316"/>
    </source>
</evidence>